<comment type="caution">
    <text evidence="5">The sequence shown here is derived from an EMBL/GenBank/DDBJ whole genome shotgun (WGS) entry which is preliminary data.</text>
</comment>
<dbReference type="Gene3D" id="3.40.710.10">
    <property type="entry name" value="DD-peptidase/beta-lactamase superfamily"/>
    <property type="match status" value="1"/>
</dbReference>
<dbReference type="EMBL" id="JOWA01000132">
    <property type="protein sequence ID" value="KEZ40150.1"/>
    <property type="molecule type" value="Genomic_DNA"/>
</dbReference>
<evidence type="ECO:0000313" key="5">
    <source>
        <dbReference type="EMBL" id="KEZ40150.1"/>
    </source>
</evidence>
<dbReference type="Pfam" id="PF11954">
    <property type="entry name" value="DUF3471"/>
    <property type="match status" value="1"/>
</dbReference>
<dbReference type="InterPro" id="IPR001466">
    <property type="entry name" value="Beta-lactam-related"/>
</dbReference>
<dbReference type="Pfam" id="PF00144">
    <property type="entry name" value="Beta-lactamase"/>
    <property type="match status" value="1"/>
</dbReference>
<keyword evidence="2" id="KW-0732">Signal</keyword>
<comment type="similarity">
    <text evidence="1">Belongs to the peptidase S12 family.</text>
</comment>
<protein>
    <recommendedName>
        <fullName evidence="7">Beta-lactamase-related domain-containing protein</fullName>
    </recommendedName>
</protein>
<reference evidence="5 6" key="1">
    <citation type="journal article" date="2014" name="Genome Announc.">
        <title>Draft genome sequence of the pathogenic fungus Scedosporium apiospermum.</title>
        <authorList>
            <person name="Vandeputte P."/>
            <person name="Ghamrawi S."/>
            <person name="Rechenmann M."/>
            <person name="Iltis A."/>
            <person name="Giraud S."/>
            <person name="Fleury M."/>
            <person name="Thornton C."/>
            <person name="Delhaes L."/>
            <person name="Meyer W."/>
            <person name="Papon N."/>
            <person name="Bouchara J.P."/>
        </authorList>
    </citation>
    <scope>NUCLEOTIDE SEQUENCE [LARGE SCALE GENOMIC DNA]</scope>
    <source>
        <strain evidence="5 6">IHEM 14462</strain>
    </source>
</reference>
<dbReference type="PANTHER" id="PTHR46825">
    <property type="entry name" value="D-ALANYL-D-ALANINE-CARBOXYPEPTIDASE/ENDOPEPTIDASE AMPH"/>
    <property type="match status" value="1"/>
</dbReference>
<dbReference type="OrthoDB" id="5946976at2759"/>
<dbReference type="InterPro" id="IPR050491">
    <property type="entry name" value="AmpC-like"/>
</dbReference>
<feature type="domain" description="Beta-lactamase-related" evidence="3">
    <location>
        <begin position="56"/>
        <end position="381"/>
    </location>
</feature>
<dbReference type="InterPro" id="IPR021860">
    <property type="entry name" value="Peptidase_S12_Pab87-rel_C"/>
</dbReference>
<accession>A0A084FYI8</accession>
<feature type="domain" description="Peptidase S12 Pab87-related C-terminal" evidence="4">
    <location>
        <begin position="427"/>
        <end position="540"/>
    </location>
</feature>
<keyword evidence="6" id="KW-1185">Reference proteome</keyword>
<dbReference type="KEGG" id="sapo:SAPIO_CDS9191"/>
<dbReference type="InterPro" id="IPR012338">
    <property type="entry name" value="Beta-lactam/transpept-like"/>
</dbReference>
<evidence type="ECO:0000259" key="3">
    <source>
        <dbReference type="Pfam" id="PF00144"/>
    </source>
</evidence>
<dbReference type="Proteomes" id="UP000028545">
    <property type="component" value="Unassembled WGS sequence"/>
</dbReference>
<organism evidence="5 6">
    <name type="scientific">Pseudallescheria apiosperma</name>
    <name type="common">Scedosporium apiospermum</name>
    <dbReference type="NCBI Taxonomy" id="563466"/>
    <lineage>
        <taxon>Eukaryota</taxon>
        <taxon>Fungi</taxon>
        <taxon>Dikarya</taxon>
        <taxon>Ascomycota</taxon>
        <taxon>Pezizomycotina</taxon>
        <taxon>Sordariomycetes</taxon>
        <taxon>Hypocreomycetidae</taxon>
        <taxon>Microascales</taxon>
        <taxon>Microascaceae</taxon>
        <taxon>Scedosporium</taxon>
    </lineage>
</organism>
<dbReference type="RefSeq" id="XP_016639949.1">
    <property type="nucleotide sequence ID" value="XM_016790646.1"/>
</dbReference>
<evidence type="ECO:0000256" key="1">
    <source>
        <dbReference type="ARBA" id="ARBA00038215"/>
    </source>
</evidence>
<evidence type="ECO:0000259" key="4">
    <source>
        <dbReference type="Pfam" id="PF11954"/>
    </source>
</evidence>
<gene>
    <name evidence="5" type="ORF">SAPIO_CDS9191</name>
</gene>
<dbReference type="PANTHER" id="PTHR46825:SF9">
    <property type="entry name" value="BETA-LACTAMASE-RELATED DOMAIN-CONTAINING PROTEIN"/>
    <property type="match status" value="1"/>
</dbReference>
<dbReference type="SUPFAM" id="SSF56601">
    <property type="entry name" value="beta-lactamase/transpeptidase-like"/>
    <property type="match status" value="1"/>
</dbReference>
<sequence>MRGFSIHVVAVALSLSIAPGRAIGNAPPQVPLAANGGRPRSRGNPLNNQFKEYIDLVREDLHVPGLSIGVVDGDETYLEGYGNARLDPDVKVIPDTLFYIGSISKAITAASLLYVLESTTNTSHPVTLESRIHDLIPDDFILSDEYATLHATLKDALCHRLGYPRHDMSYGGPGFTVKDAVRLLRHLPMTKELRQEFQYFNYGYMIAHHVAATLSGKPFSDILQEAVFGPLGMSSTTVNLKHATQNLAIGYGFNNVTKQLHEQPWWDTNLIGPGGVITSARDFTKYIRAMINQGLPLSKDSQDALITPLIVESPLASVHQSHALYATGWAVTYYRGRRLITHNGGLPGFTAITGYLPDYKWGAVVATNGDIHGTFASEAAFYRLLDDFLDVSSHDRTDVISQYDGYMQGKYNKYVNAREIFFPDVPKPGLPHALPLEEYSGTYFHPGYRNITFVVTDPADYLPIAETTKKVLHGSNQHEWNVVFDLEHVSGEHFIAFANSEMGSPMLQEVTTAEFVVGPDGKVSRLGVVIEPALAENIWFDKIV</sequence>
<evidence type="ECO:0000256" key="2">
    <source>
        <dbReference type="SAM" id="SignalP"/>
    </source>
</evidence>
<evidence type="ECO:0000313" key="6">
    <source>
        <dbReference type="Proteomes" id="UP000028545"/>
    </source>
</evidence>
<dbReference type="GeneID" id="27728263"/>
<dbReference type="VEuPathDB" id="FungiDB:SAPIO_CDS9191"/>
<evidence type="ECO:0008006" key="7">
    <source>
        <dbReference type="Google" id="ProtNLM"/>
    </source>
</evidence>
<dbReference type="OMA" id="CYSHANI"/>
<dbReference type="HOGENOM" id="CLU_020027_14_1_1"/>
<feature type="chain" id="PRO_5001775143" description="Beta-lactamase-related domain-containing protein" evidence="2">
    <location>
        <begin position="23"/>
        <end position="544"/>
    </location>
</feature>
<name>A0A084FYI8_PSEDA</name>
<dbReference type="AlphaFoldDB" id="A0A084FYI8"/>
<feature type="signal peptide" evidence="2">
    <location>
        <begin position="1"/>
        <end position="22"/>
    </location>
</feature>
<proteinExistence type="inferred from homology"/>